<keyword evidence="2 3" id="KW-0690">Ribosome biogenesis</keyword>
<evidence type="ECO:0000313" key="6">
    <source>
        <dbReference type="Proteomes" id="UP000306585"/>
    </source>
</evidence>
<dbReference type="OrthoDB" id="9805006at2"/>
<dbReference type="PANTHER" id="PTHR33867">
    <property type="entry name" value="RIBOSOME MATURATION FACTOR RIMP"/>
    <property type="match status" value="1"/>
</dbReference>
<dbReference type="InterPro" id="IPR028989">
    <property type="entry name" value="RimP_N"/>
</dbReference>
<dbReference type="InterPro" id="IPR035956">
    <property type="entry name" value="RimP_N_sf"/>
</dbReference>
<dbReference type="Pfam" id="PF02576">
    <property type="entry name" value="RimP_N"/>
    <property type="match status" value="1"/>
</dbReference>
<evidence type="ECO:0000313" key="5">
    <source>
        <dbReference type="EMBL" id="TLS66791.1"/>
    </source>
</evidence>
<comment type="similarity">
    <text evidence="3">Belongs to the RimP family.</text>
</comment>
<accession>A0A5R9GJK4</accession>
<dbReference type="GO" id="GO:0006412">
    <property type="term" value="P:translation"/>
    <property type="evidence" value="ECO:0007669"/>
    <property type="project" value="TreeGrafter"/>
</dbReference>
<evidence type="ECO:0000256" key="1">
    <source>
        <dbReference type="ARBA" id="ARBA00022490"/>
    </source>
</evidence>
<evidence type="ECO:0000256" key="2">
    <source>
        <dbReference type="ARBA" id="ARBA00022517"/>
    </source>
</evidence>
<evidence type="ECO:0000256" key="3">
    <source>
        <dbReference type="HAMAP-Rule" id="MF_01077"/>
    </source>
</evidence>
<comment type="function">
    <text evidence="3">Required for maturation of 30S ribosomal subunits.</text>
</comment>
<comment type="subcellular location">
    <subcellularLocation>
        <location evidence="3">Cytoplasm</location>
    </subcellularLocation>
</comment>
<dbReference type="EMBL" id="VBRY01000008">
    <property type="protein sequence ID" value="TLS66791.1"/>
    <property type="molecule type" value="Genomic_DNA"/>
</dbReference>
<organism evidence="5 6">
    <name type="scientific">Mariprofundus erugo</name>
    <dbReference type="NCBI Taxonomy" id="2528639"/>
    <lineage>
        <taxon>Bacteria</taxon>
        <taxon>Pseudomonadati</taxon>
        <taxon>Pseudomonadota</taxon>
        <taxon>Candidatius Mariprofundia</taxon>
        <taxon>Mariprofundales</taxon>
        <taxon>Mariprofundaceae</taxon>
        <taxon>Mariprofundus</taxon>
    </lineage>
</organism>
<keyword evidence="6" id="KW-1185">Reference proteome</keyword>
<proteinExistence type="inferred from homology"/>
<sequence length="159" mass="17209">MEEKIEALLKPITDELGVDVIKVSLGSGGHSQLLRVTVDKAGGLDSDVLTSISRALALQLDAEDPIKGVYRLEVSTPGLDWPLQTKADFDRHADEWVKVVFPDGSSQEGRNLGAVDDGSFTLLVDGGKRVGEQERVVALADVSKVIRAINWKEVSRGMK</sequence>
<comment type="caution">
    <text evidence="5">The sequence shown here is derived from an EMBL/GenBank/DDBJ whole genome shotgun (WGS) entry which is preliminary data.</text>
</comment>
<dbReference type="HAMAP" id="MF_01077">
    <property type="entry name" value="RimP"/>
    <property type="match status" value="1"/>
</dbReference>
<dbReference type="PANTHER" id="PTHR33867:SF1">
    <property type="entry name" value="RIBOSOME MATURATION FACTOR RIMP"/>
    <property type="match status" value="1"/>
</dbReference>
<protein>
    <recommendedName>
        <fullName evidence="3">Ribosome maturation factor RimP</fullName>
    </recommendedName>
</protein>
<dbReference type="GO" id="GO:0000028">
    <property type="term" value="P:ribosomal small subunit assembly"/>
    <property type="evidence" value="ECO:0007669"/>
    <property type="project" value="TreeGrafter"/>
</dbReference>
<dbReference type="Proteomes" id="UP000306585">
    <property type="component" value="Unassembled WGS sequence"/>
</dbReference>
<dbReference type="SUPFAM" id="SSF75420">
    <property type="entry name" value="YhbC-like, N-terminal domain"/>
    <property type="match status" value="1"/>
</dbReference>
<evidence type="ECO:0000259" key="4">
    <source>
        <dbReference type="Pfam" id="PF02576"/>
    </source>
</evidence>
<reference evidence="5 6" key="1">
    <citation type="journal article" date="2019" name="Appl. Environ. Microbiol.">
        <title>Environmental Evidence and Genomic Insight of Iron-oxidizing Bacteria Preference Towards More Corrosion Resistant Stainless Steel at Higher Salinities.</title>
        <authorList>
            <person name="Garrison C.E."/>
            <person name="Price K.A."/>
            <person name="Field E.K."/>
        </authorList>
    </citation>
    <scope>NUCLEOTIDE SEQUENCE [LARGE SCALE GENOMIC DNA]</scope>
    <source>
        <strain evidence="5 6">P3</strain>
    </source>
</reference>
<dbReference type="AlphaFoldDB" id="A0A5R9GJK4"/>
<dbReference type="InterPro" id="IPR003728">
    <property type="entry name" value="Ribosome_maturation_RimP"/>
</dbReference>
<dbReference type="GO" id="GO:0005829">
    <property type="term" value="C:cytosol"/>
    <property type="evidence" value="ECO:0007669"/>
    <property type="project" value="TreeGrafter"/>
</dbReference>
<dbReference type="Gene3D" id="3.30.300.70">
    <property type="entry name" value="RimP-like superfamily, N-terminal"/>
    <property type="match status" value="1"/>
</dbReference>
<name>A0A5R9GJK4_9PROT</name>
<gene>
    <name evidence="3" type="primary">rimP</name>
    <name evidence="5" type="ORF">FEF65_09345</name>
</gene>
<feature type="domain" description="Ribosome maturation factor RimP N-terminal" evidence="4">
    <location>
        <begin position="8"/>
        <end position="80"/>
    </location>
</feature>
<keyword evidence="1 3" id="KW-0963">Cytoplasm</keyword>